<evidence type="ECO:0000313" key="4">
    <source>
        <dbReference type="EMBL" id="CCX30401.1"/>
    </source>
</evidence>
<dbReference type="AlphaFoldDB" id="U4LST9"/>
<evidence type="ECO:0000256" key="3">
    <source>
        <dbReference type="SAM" id="SignalP"/>
    </source>
</evidence>
<protein>
    <recommendedName>
        <fullName evidence="6">Transmembrane protein</fullName>
    </recommendedName>
</protein>
<sequence>MSTQLRAKSYLTIFCWALFTQSAQSLAIPQQQPNSLTDTPTDTSTSTSPSTPPPPEETPKYKTYPGPSVAKLGTDHHGIGSAGIAGISVGVFVFLILVFAFIWHQTQKRKAKRESVKLIVPAEETPTSESRPETERGVEMGRMQERSRTPMVPALMVDPSRFRTPPPAYEQIVGVGQVGTASPPGESEGLISGDHRPRRVDTV</sequence>
<organism evidence="4 5">
    <name type="scientific">Pyronema omphalodes (strain CBS 100304)</name>
    <name type="common">Pyronema confluens</name>
    <dbReference type="NCBI Taxonomy" id="1076935"/>
    <lineage>
        <taxon>Eukaryota</taxon>
        <taxon>Fungi</taxon>
        <taxon>Dikarya</taxon>
        <taxon>Ascomycota</taxon>
        <taxon>Pezizomycotina</taxon>
        <taxon>Pezizomycetes</taxon>
        <taxon>Pezizales</taxon>
        <taxon>Pyronemataceae</taxon>
        <taxon>Pyronema</taxon>
    </lineage>
</organism>
<keyword evidence="3" id="KW-0732">Signal</keyword>
<feature type="chain" id="PRO_5004652350" description="Transmembrane protein" evidence="3">
    <location>
        <begin position="26"/>
        <end position="203"/>
    </location>
</feature>
<keyword evidence="5" id="KW-1185">Reference proteome</keyword>
<feature type="region of interest" description="Disordered" evidence="1">
    <location>
        <begin position="123"/>
        <end position="146"/>
    </location>
</feature>
<feature type="compositionally biased region" description="Low complexity" evidence="1">
    <location>
        <begin position="37"/>
        <end position="49"/>
    </location>
</feature>
<feature type="region of interest" description="Disordered" evidence="1">
    <location>
        <begin position="29"/>
        <end position="69"/>
    </location>
</feature>
<gene>
    <name evidence="4" type="ORF">PCON_08600</name>
</gene>
<dbReference type="EMBL" id="HF935441">
    <property type="protein sequence ID" value="CCX30401.1"/>
    <property type="molecule type" value="Genomic_DNA"/>
</dbReference>
<proteinExistence type="predicted"/>
<reference evidence="4 5" key="1">
    <citation type="journal article" date="2013" name="PLoS Genet.">
        <title>The genome and development-dependent transcriptomes of Pyronema confluens: a window into fungal evolution.</title>
        <authorList>
            <person name="Traeger S."/>
            <person name="Altegoer F."/>
            <person name="Freitag M."/>
            <person name="Gabaldon T."/>
            <person name="Kempken F."/>
            <person name="Kumar A."/>
            <person name="Marcet-Houben M."/>
            <person name="Poggeler S."/>
            <person name="Stajich J.E."/>
            <person name="Nowrousian M."/>
        </authorList>
    </citation>
    <scope>NUCLEOTIDE SEQUENCE [LARGE SCALE GENOMIC DNA]</scope>
    <source>
        <strain evidence="5">CBS 100304</strain>
        <tissue evidence="4">Vegetative mycelium</tissue>
    </source>
</reference>
<evidence type="ECO:0000313" key="5">
    <source>
        <dbReference type="Proteomes" id="UP000018144"/>
    </source>
</evidence>
<dbReference type="Proteomes" id="UP000018144">
    <property type="component" value="Unassembled WGS sequence"/>
</dbReference>
<keyword evidence="2" id="KW-1133">Transmembrane helix</keyword>
<evidence type="ECO:0008006" key="6">
    <source>
        <dbReference type="Google" id="ProtNLM"/>
    </source>
</evidence>
<feature type="signal peptide" evidence="3">
    <location>
        <begin position="1"/>
        <end position="25"/>
    </location>
</feature>
<dbReference type="OrthoDB" id="10584015at2759"/>
<feature type="transmembrane region" description="Helical" evidence="2">
    <location>
        <begin position="79"/>
        <end position="103"/>
    </location>
</feature>
<evidence type="ECO:0000256" key="2">
    <source>
        <dbReference type="SAM" id="Phobius"/>
    </source>
</evidence>
<feature type="region of interest" description="Disordered" evidence="1">
    <location>
        <begin position="176"/>
        <end position="203"/>
    </location>
</feature>
<feature type="compositionally biased region" description="Basic and acidic residues" evidence="1">
    <location>
        <begin position="130"/>
        <end position="146"/>
    </location>
</feature>
<name>U4LST9_PYROM</name>
<feature type="compositionally biased region" description="Basic and acidic residues" evidence="1">
    <location>
        <begin position="193"/>
        <end position="203"/>
    </location>
</feature>
<accession>U4LST9</accession>
<keyword evidence="2" id="KW-0472">Membrane</keyword>
<keyword evidence="2" id="KW-0812">Transmembrane</keyword>
<evidence type="ECO:0000256" key="1">
    <source>
        <dbReference type="SAM" id="MobiDB-lite"/>
    </source>
</evidence>